<evidence type="ECO:0000256" key="1">
    <source>
        <dbReference type="SAM" id="Phobius"/>
    </source>
</evidence>
<dbReference type="GeneID" id="75911005"/>
<evidence type="ECO:0000313" key="3">
    <source>
        <dbReference type="Proteomes" id="UP001206595"/>
    </source>
</evidence>
<evidence type="ECO:0000313" key="2">
    <source>
        <dbReference type="EMBL" id="KAI8584012.1"/>
    </source>
</evidence>
<sequence length="62" mass="7131">MSAPPQSLIKNMGAKTLPPVDLILGAGMYKISRYLLLLITRYGRFMHQRSTSRSARHHRHQQ</sequence>
<accession>A0AAD5HGX0</accession>
<keyword evidence="1" id="KW-0472">Membrane</keyword>
<proteinExistence type="predicted"/>
<gene>
    <name evidence="2" type="ORF">K450DRAFT_221079</name>
</gene>
<protein>
    <submittedName>
        <fullName evidence="2">Uncharacterized protein</fullName>
    </submittedName>
</protein>
<reference evidence="2" key="1">
    <citation type="submission" date="2021-06" db="EMBL/GenBank/DDBJ databases">
        <authorList>
            <consortium name="DOE Joint Genome Institute"/>
            <person name="Mondo S.J."/>
            <person name="Amses K.R."/>
            <person name="Simmons D.R."/>
            <person name="Longcore J.E."/>
            <person name="Seto K."/>
            <person name="Alves G.H."/>
            <person name="Bonds A.E."/>
            <person name="Quandt C.A."/>
            <person name="Davis W.J."/>
            <person name="Chang Y."/>
            <person name="Letcher P.M."/>
            <person name="Powell M.J."/>
            <person name="Kuo A."/>
            <person name="Labutti K."/>
            <person name="Pangilinan J."/>
            <person name="Andreopoulos W."/>
            <person name="Tritt A."/>
            <person name="Riley R."/>
            <person name="Hundley H."/>
            <person name="Johnson J."/>
            <person name="Lipzen A."/>
            <person name="Barry K."/>
            <person name="Berbee M.L."/>
            <person name="Buchler N.E."/>
            <person name="Grigoriev I.V."/>
            <person name="Spatafora J.W."/>
            <person name="Stajich J.E."/>
            <person name="James T.Y."/>
        </authorList>
    </citation>
    <scope>NUCLEOTIDE SEQUENCE</scope>
    <source>
        <strain evidence="2">AG</strain>
    </source>
</reference>
<dbReference type="Proteomes" id="UP001206595">
    <property type="component" value="Unassembled WGS sequence"/>
</dbReference>
<keyword evidence="3" id="KW-1185">Reference proteome</keyword>
<keyword evidence="1" id="KW-1133">Transmembrane helix</keyword>
<keyword evidence="1" id="KW-0812">Transmembrane</keyword>
<dbReference type="EMBL" id="MU620894">
    <property type="protein sequence ID" value="KAI8584012.1"/>
    <property type="molecule type" value="Genomic_DNA"/>
</dbReference>
<organism evidence="2 3">
    <name type="scientific">Umbelopsis ramanniana AG</name>
    <dbReference type="NCBI Taxonomy" id="1314678"/>
    <lineage>
        <taxon>Eukaryota</taxon>
        <taxon>Fungi</taxon>
        <taxon>Fungi incertae sedis</taxon>
        <taxon>Mucoromycota</taxon>
        <taxon>Mucoromycotina</taxon>
        <taxon>Umbelopsidomycetes</taxon>
        <taxon>Umbelopsidales</taxon>
        <taxon>Umbelopsidaceae</taxon>
        <taxon>Umbelopsis</taxon>
    </lineage>
</organism>
<dbReference type="RefSeq" id="XP_051449016.1">
    <property type="nucleotide sequence ID" value="XM_051585657.1"/>
</dbReference>
<name>A0AAD5HGX0_UMBRA</name>
<comment type="caution">
    <text evidence="2">The sequence shown here is derived from an EMBL/GenBank/DDBJ whole genome shotgun (WGS) entry which is preliminary data.</text>
</comment>
<feature type="transmembrane region" description="Helical" evidence="1">
    <location>
        <begin position="20"/>
        <end position="39"/>
    </location>
</feature>
<dbReference type="AlphaFoldDB" id="A0AAD5HGX0"/>
<reference evidence="2" key="2">
    <citation type="journal article" date="2022" name="Proc. Natl. Acad. Sci. U.S.A.">
        <title>Diploid-dominant life cycles characterize the early evolution of Fungi.</title>
        <authorList>
            <person name="Amses K.R."/>
            <person name="Simmons D.R."/>
            <person name="Longcore J.E."/>
            <person name="Mondo S.J."/>
            <person name="Seto K."/>
            <person name="Jeronimo G.H."/>
            <person name="Bonds A.E."/>
            <person name="Quandt C.A."/>
            <person name="Davis W.J."/>
            <person name="Chang Y."/>
            <person name="Federici B.A."/>
            <person name="Kuo A."/>
            <person name="LaButti K."/>
            <person name="Pangilinan J."/>
            <person name="Andreopoulos W."/>
            <person name="Tritt A."/>
            <person name="Riley R."/>
            <person name="Hundley H."/>
            <person name="Johnson J."/>
            <person name="Lipzen A."/>
            <person name="Barry K."/>
            <person name="Lang B.F."/>
            <person name="Cuomo C.A."/>
            <person name="Buchler N.E."/>
            <person name="Grigoriev I.V."/>
            <person name="Spatafora J.W."/>
            <person name="Stajich J.E."/>
            <person name="James T.Y."/>
        </authorList>
    </citation>
    <scope>NUCLEOTIDE SEQUENCE</scope>
    <source>
        <strain evidence="2">AG</strain>
    </source>
</reference>